<dbReference type="eggNOG" id="COG5617">
    <property type="taxonomic scope" value="Bacteria"/>
</dbReference>
<accession>U4TS17</accession>
<proteinExistence type="predicted"/>
<feature type="transmembrane region" description="Helical" evidence="1">
    <location>
        <begin position="359"/>
        <end position="381"/>
    </location>
</feature>
<dbReference type="AlphaFoldDB" id="U4TS17"/>
<evidence type="ECO:0000313" key="2">
    <source>
        <dbReference type="EMBL" id="ERL64693.1"/>
    </source>
</evidence>
<dbReference type="HOGENOM" id="CLU_029426_1_0_9"/>
<keyword evidence="1" id="KW-0472">Membrane</keyword>
<evidence type="ECO:0000256" key="1">
    <source>
        <dbReference type="SAM" id="Phobius"/>
    </source>
</evidence>
<dbReference type="STRING" id="1231336.L248_0750"/>
<feature type="transmembrane region" description="Helical" evidence="1">
    <location>
        <begin position="24"/>
        <end position="44"/>
    </location>
</feature>
<feature type="transmembrane region" description="Helical" evidence="1">
    <location>
        <begin position="326"/>
        <end position="347"/>
    </location>
</feature>
<feature type="transmembrane region" description="Helical" evidence="1">
    <location>
        <begin position="161"/>
        <end position="182"/>
    </location>
</feature>
<feature type="transmembrane region" description="Helical" evidence="1">
    <location>
        <begin position="239"/>
        <end position="261"/>
    </location>
</feature>
<evidence type="ECO:0000313" key="3">
    <source>
        <dbReference type="Proteomes" id="UP000030647"/>
    </source>
</evidence>
<keyword evidence="3" id="KW-1185">Reference proteome</keyword>
<sequence length="571" mass="64272">MCDTELRIVSGRGHLLIVKNKNRLMPVLLVQLLFIVLSVGYVLAMAPHGTLVARDSYDAYFHLTRIQALNGIFQSPVNFDLWNHVGNGTAMFYPWLTVLPALPLFNLFGAVHGFLVFLGLVTYATLISSYLSFRHYRKGQWAALLFSVLYTFSFIRASNVLYRWGVGEYIAMIFIPPLFVAFRDVLLEHWSAWVWVAVWFSLIVYSHVLSAVVVGVCLFLLFLGALVGHIGQWQYWRRLWQYAVAFLATAACLTVAFWGPLLEQQRYQPIQGPSPFDLSKSAHPLGSLLGQSLTIDVRSYSLGFFLVVVCVGILLTIWFTDTEGRILGGFTLFLLLFSTSVFPWAAFKDTPVSIIQYPARFLGMFSFFALAYTVRGLAQLFEHQHHVLASLGGWAAVLSVLVLFGLSARALWHTQTLIPQPWATIANDTVADHLRQFNQRDYFPANAFKHYQSIESHDVLLDGKRVKASEVFTSDHMTWRLSSKKSGQLDLPVLNYKGTQVLLDNRRTIGVESPRGTVQLTVPKGRHDVTVCGAYTAFSRVAQLISLLVAGLVLWIIKKQSQATTVETHTR</sequence>
<protein>
    <recommendedName>
        <fullName evidence="4">Membrane protein 6-pyruvoyl-tetrahydropterin synthase-related domain-containing protein</fullName>
    </recommendedName>
</protein>
<gene>
    <name evidence="2" type="ORF">L248_0750</name>
</gene>
<reference evidence="3" key="1">
    <citation type="journal article" date="2013" name="Genome Announc.">
        <title>Whole-Genome Sequencing of Lactobacillus shenzhenensis Strain LY-73T.</title>
        <authorList>
            <person name="Lin Z."/>
            <person name="Liu Z."/>
            <person name="Yang R."/>
            <person name="Zou Y."/>
            <person name="Wan D."/>
            <person name="Chen J."/>
            <person name="Guo M."/>
            <person name="Zhao J."/>
            <person name="Fang C."/>
            <person name="Yang R."/>
            <person name="Liu F."/>
        </authorList>
    </citation>
    <scope>NUCLEOTIDE SEQUENCE [LARGE SCALE GENOMIC DNA]</scope>
    <source>
        <strain evidence="3">LY-73</strain>
    </source>
</reference>
<name>U4TS17_9LACO</name>
<keyword evidence="1" id="KW-1133">Transmembrane helix</keyword>
<feature type="transmembrane region" description="Helical" evidence="1">
    <location>
        <begin position="387"/>
        <end position="406"/>
    </location>
</feature>
<evidence type="ECO:0008006" key="4">
    <source>
        <dbReference type="Google" id="ProtNLM"/>
    </source>
</evidence>
<dbReference type="EMBL" id="KI271594">
    <property type="protein sequence ID" value="ERL64693.1"/>
    <property type="molecule type" value="Genomic_DNA"/>
</dbReference>
<dbReference type="Proteomes" id="UP000030647">
    <property type="component" value="Unassembled WGS sequence"/>
</dbReference>
<feature type="transmembrane region" description="Helical" evidence="1">
    <location>
        <begin position="104"/>
        <end position="127"/>
    </location>
</feature>
<feature type="transmembrane region" description="Helical" evidence="1">
    <location>
        <begin position="300"/>
        <end position="320"/>
    </location>
</feature>
<organism evidence="2 3">
    <name type="scientific">Schleiferilactobacillus shenzhenensis LY-73</name>
    <dbReference type="NCBI Taxonomy" id="1231336"/>
    <lineage>
        <taxon>Bacteria</taxon>
        <taxon>Bacillati</taxon>
        <taxon>Bacillota</taxon>
        <taxon>Bacilli</taxon>
        <taxon>Lactobacillales</taxon>
        <taxon>Lactobacillaceae</taxon>
        <taxon>Schleiferilactobacillus</taxon>
    </lineage>
</organism>
<feature type="transmembrane region" description="Helical" evidence="1">
    <location>
        <begin position="194"/>
        <end position="227"/>
    </location>
</feature>
<keyword evidence="1" id="KW-0812">Transmembrane</keyword>